<accession>A0A510IEF5</accession>
<sequence>MNVSKELMSKIDVILEEEARLGFITEEDRSLVVKLLETAMVNQSENTKR</sequence>
<reference evidence="2" key="1">
    <citation type="submission" date="2019-07" db="EMBL/GenBank/DDBJ databases">
        <title>Complete Genome Sequences of Vibrion rotiferianus strain AM7.</title>
        <authorList>
            <person name="Miyazaki K."/>
            <person name="Wiseschart A."/>
            <person name="Pootanakit K."/>
            <person name="Ishimori K."/>
            <person name="Kitahara K."/>
        </authorList>
    </citation>
    <scope>NUCLEOTIDE SEQUENCE [LARGE SCALE GENOMIC DNA]</scope>
    <source>
        <strain evidence="2">AM7</strain>
    </source>
</reference>
<gene>
    <name evidence="1" type="ORF">VroAM7_44640</name>
</gene>
<protein>
    <submittedName>
        <fullName evidence="1">Uncharacterized protein</fullName>
    </submittedName>
</protein>
<evidence type="ECO:0000313" key="1">
    <source>
        <dbReference type="EMBL" id="BBL91811.1"/>
    </source>
</evidence>
<dbReference type="EMBL" id="AP019799">
    <property type="protein sequence ID" value="BBL91811.1"/>
    <property type="molecule type" value="Genomic_DNA"/>
</dbReference>
<name>A0A510IEF5_9VIBR</name>
<organism evidence="1 2">
    <name type="scientific">Vibrio rotiferianus</name>
    <dbReference type="NCBI Taxonomy" id="190895"/>
    <lineage>
        <taxon>Bacteria</taxon>
        <taxon>Pseudomonadati</taxon>
        <taxon>Pseudomonadota</taxon>
        <taxon>Gammaproteobacteria</taxon>
        <taxon>Vibrionales</taxon>
        <taxon>Vibrionaceae</taxon>
        <taxon>Vibrio</taxon>
    </lineage>
</organism>
<dbReference type="RefSeq" id="WP_160161901.1">
    <property type="nucleotide sequence ID" value="NZ_AP019799.1"/>
</dbReference>
<dbReference type="Proteomes" id="UP000315115">
    <property type="component" value="Chromosome 2"/>
</dbReference>
<evidence type="ECO:0000313" key="2">
    <source>
        <dbReference type="Proteomes" id="UP000315115"/>
    </source>
</evidence>
<dbReference type="AlphaFoldDB" id="A0A510IEF5"/>
<proteinExistence type="predicted"/>